<reference evidence="2 3" key="1">
    <citation type="submission" date="2018-09" db="EMBL/GenBank/DDBJ databases">
        <title>Bacillus saliacetes sp. nov., isolated from Thai shrimp paste (Ka-pi).</title>
        <authorList>
            <person name="Daroonpunt R."/>
            <person name="Tanasupawat S."/>
            <person name="Yiamsombut S."/>
        </authorList>
    </citation>
    <scope>NUCLEOTIDE SEQUENCE [LARGE SCALE GENOMIC DNA]</scope>
    <source>
        <strain evidence="2 3">SKP7-4</strain>
    </source>
</reference>
<evidence type="ECO:0000256" key="1">
    <source>
        <dbReference type="SAM" id="MobiDB-lite"/>
    </source>
</evidence>
<feature type="compositionally biased region" description="Basic and acidic residues" evidence="1">
    <location>
        <begin position="31"/>
        <end position="72"/>
    </location>
</feature>
<protein>
    <submittedName>
        <fullName evidence="2">Uncharacterized protein</fullName>
    </submittedName>
</protein>
<accession>A0A3A1QKU4</accession>
<organism evidence="2 3">
    <name type="scientific">Bacillus salacetis</name>
    <dbReference type="NCBI Taxonomy" id="2315464"/>
    <lineage>
        <taxon>Bacteria</taxon>
        <taxon>Bacillati</taxon>
        <taxon>Bacillota</taxon>
        <taxon>Bacilli</taxon>
        <taxon>Bacillales</taxon>
        <taxon>Bacillaceae</taxon>
        <taxon>Bacillus</taxon>
    </lineage>
</organism>
<keyword evidence="3" id="KW-1185">Reference proteome</keyword>
<feature type="non-terminal residue" evidence="2">
    <location>
        <position position="72"/>
    </location>
</feature>
<feature type="region of interest" description="Disordered" evidence="1">
    <location>
        <begin position="1"/>
        <end position="72"/>
    </location>
</feature>
<proteinExistence type="predicted"/>
<sequence length="72" mass="8146">MSELGRDSDRNQARQPENVRIRAGIGQKPCKAAEKCPKQVRIRTEPKRVSRKVSESGQNSDRKQASEPESVR</sequence>
<dbReference type="EMBL" id="QXIR01000075">
    <property type="protein sequence ID" value="RIW26566.1"/>
    <property type="molecule type" value="Genomic_DNA"/>
</dbReference>
<dbReference type="Proteomes" id="UP000265801">
    <property type="component" value="Unassembled WGS sequence"/>
</dbReference>
<evidence type="ECO:0000313" key="3">
    <source>
        <dbReference type="Proteomes" id="UP000265801"/>
    </source>
</evidence>
<dbReference type="RefSeq" id="WP_136035794.1">
    <property type="nucleotide sequence ID" value="NZ_QXIR01000075.1"/>
</dbReference>
<dbReference type="AlphaFoldDB" id="A0A3A1QKU4"/>
<gene>
    <name evidence="2" type="ORF">D3H55_23560</name>
</gene>
<comment type="caution">
    <text evidence="2">The sequence shown here is derived from an EMBL/GenBank/DDBJ whole genome shotgun (WGS) entry which is preliminary data.</text>
</comment>
<name>A0A3A1QKU4_9BACI</name>
<evidence type="ECO:0000313" key="2">
    <source>
        <dbReference type="EMBL" id="RIW26566.1"/>
    </source>
</evidence>
<feature type="compositionally biased region" description="Basic and acidic residues" evidence="1">
    <location>
        <begin position="1"/>
        <end position="20"/>
    </location>
</feature>